<keyword evidence="6" id="KW-1185">Reference proteome</keyword>
<dbReference type="PROSITE" id="PS01124">
    <property type="entry name" value="HTH_ARAC_FAMILY_2"/>
    <property type="match status" value="1"/>
</dbReference>
<gene>
    <name evidence="5" type="ORF">A5886_000795</name>
</gene>
<dbReference type="Proteomes" id="UP000195043">
    <property type="component" value="Unassembled WGS sequence"/>
</dbReference>
<evidence type="ECO:0000256" key="2">
    <source>
        <dbReference type="ARBA" id="ARBA00023125"/>
    </source>
</evidence>
<dbReference type="SUPFAM" id="SSF51011">
    <property type="entry name" value="Glycosyl hydrolase domain"/>
    <property type="match status" value="1"/>
</dbReference>
<reference evidence="5 6" key="1">
    <citation type="submission" date="2017-05" db="EMBL/GenBank/DDBJ databases">
        <title>The Genome Sequence of Enterococcus sp. 8G7_MSG3316.</title>
        <authorList>
            <consortium name="The Broad Institute Genomics Platform"/>
            <consortium name="The Broad Institute Genomic Center for Infectious Diseases"/>
            <person name="Earl A."/>
            <person name="Manson A."/>
            <person name="Schwartman J."/>
            <person name="Gilmore M."/>
            <person name="Abouelleil A."/>
            <person name="Cao P."/>
            <person name="Chapman S."/>
            <person name="Cusick C."/>
            <person name="Shea T."/>
            <person name="Young S."/>
            <person name="Neafsey D."/>
            <person name="Nusbaum C."/>
            <person name="Birren B."/>
        </authorList>
    </citation>
    <scope>NUCLEOTIDE SEQUENCE [LARGE SCALE GENOMIC DNA]</scope>
    <source>
        <strain evidence="5 6">8G7_MSG3316</strain>
    </source>
</reference>
<proteinExistence type="predicted"/>
<dbReference type="SUPFAM" id="SSF46689">
    <property type="entry name" value="Homeodomain-like"/>
    <property type="match status" value="2"/>
</dbReference>
<dbReference type="Gene3D" id="2.60.40.1500">
    <property type="entry name" value="Glycosyl hydrolase domain, family 39"/>
    <property type="match status" value="1"/>
</dbReference>
<dbReference type="STRING" id="1834191.A5886_000795"/>
<evidence type="ECO:0000256" key="1">
    <source>
        <dbReference type="ARBA" id="ARBA00023015"/>
    </source>
</evidence>
<feature type="domain" description="HTH araC/xylS-type" evidence="4">
    <location>
        <begin position="163"/>
        <end position="261"/>
    </location>
</feature>
<dbReference type="OrthoDB" id="506156at2"/>
<dbReference type="SMART" id="SM00342">
    <property type="entry name" value="HTH_ARAC"/>
    <property type="match status" value="1"/>
</dbReference>
<evidence type="ECO:0000313" key="5">
    <source>
        <dbReference type="EMBL" id="OTN75719.1"/>
    </source>
</evidence>
<name>A0A242A474_9ENTE</name>
<dbReference type="Gene3D" id="3.20.20.80">
    <property type="entry name" value="Glycosidases"/>
    <property type="match status" value="1"/>
</dbReference>
<dbReference type="InterPro" id="IPR017853">
    <property type="entry name" value="GH"/>
</dbReference>
<dbReference type="PANTHER" id="PTHR43280">
    <property type="entry name" value="ARAC-FAMILY TRANSCRIPTIONAL REGULATOR"/>
    <property type="match status" value="1"/>
</dbReference>
<keyword evidence="1" id="KW-0805">Transcription regulation</keyword>
<evidence type="ECO:0000256" key="3">
    <source>
        <dbReference type="ARBA" id="ARBA00023163"/>
    </source>
</evidence>
<dbReference type="PANTHER" id="PTHR43280:SF2">
    <property type="entry name" value="HTH-TYPE TRANSCRIPTIONAL REGULATOR EXSA"/>
    <property type="match status" value="1"/>
</dbReference>
<keyword evidence="2" id="KW-0238">DNA-binding</keyword>
<evidence type="ECO:0000313" key="6">
    <source>
        <dbReference type="Proteomes" id="UP000195043"/>
    </source>
</evidence>
<dbReference type="AlphaFoldDB" id="A0A242A474"/>
<sequence>MENHSASQISYFRVSTPLQYYVDHLTLLLVLKGQMTVEHDEHLQQLGTHTLYCLNGHQFATFSPTDEQESVVLALEIDSLFFADQFPAFFTVHFHIPSAGAAATTNGELLQAIAELALNEFNRRDEQKIYRMMKLEAIIFLLAQRYQSERHHPIQISSFRQLPDILHYIDAHVHEGVKVKHIAEHFCLSESALSKLFKKETGEQLSHYIKKIQIHKSLPTLQHSKKSVEQIALEAGFASVKVYRDQFKSFMHTTPTAYRHAQPHMIDDNTLPRNTLQSDLSNKEILHLLYQAVQQQPTERPLLIDRRSRHLLIDACDFMSFDGDPNFVFLDKHSEKSSIESSHHYIQEKIHWLRKVCHDLAFHKPLYILNWNTLTGATVDYNGLFFRGAIIVQELLGLSQQIQGYGFWLNNAIHEQYTFDRPGLHAYSTGLDLYHFQNKKRPAFFCLSLIRRLRGQVIAQGDEYLLTKDEQTYQLLLWNTNFFDPHLSSKEAFLESQALAISLDVRALPAGRYQIKQLDLDRNYGAVFYVYAQFQSAGQLDRETEAYIQQKTMMKLQVFDLMITDRFRHFSTIDTNGVQLLTFTSL</sequence>
<dbReference type="SUPFAM" id="SSF51445">
    <property type="entry name" value="(Trans)glycosidases"/>
    <property type="match status" value="1"/>
</dbReference>
<evidence type="ECO:0000259" key="4">
    <source>
        <dbReference type="PROSITE" id="PS01124"/>
    </source>
</evidence>
<dbReference type="InterPro" id="IPR009057">
    <property type="entry name" value="Homeodomain-like_sf"/>
</dbReference>
<dbReference type="InterPro" id="IPR018060">
    <property type="entry name" value="HTH_AraC"/>
</dbReference>
<dbReference type="Gene3D" id="1.10.10.60">
    <property type="entry name" value="Homeodomain-like"/>
    <property type="match status" value="2"/>
</dbReference>
<dbReference type="GO" id="GO:0003700">
    <property type="term" value="F:DNA-binding transcription factor activity"/>
    <property type="evidence" value="ECO:0007669"/>
    <property type="project" value="InterPro"/>
</dbReference>
<dbReference type="GO" id="GO:0043565">
    <property type="term" value="F:sequence-specific DNA binding"/>
    <property type="evidence" value="ECO:0007669"/>
    <property type="project" value="InterPro"/>
</dbReference>
<keyword evidence="3" id="KW-0804">Transcription</keyword>
<organism evidence="5 6">
    <name type="scientific">Candidatus Enterococcus testudinis</name>
    <dbReference type="NCBI Taxonomy" id="1834191"/>
    <lineage>
        <taxon>Bacteria</taxon>
        <taxon>Bacillati</taxon>
        <taxon>Bacillota</taxon>
        <taxon>Bacilli</taxon>
        <taxon>Lactobacillales</taxon>
        <taxon>Enterococcaceae</taxon>
        <taxon>Enterococcus</taxon>
    </lineage>
</organism>
<dbReference type="Pfam" id="PF12833">
    <property type="entry name" value="HTH_18"/>
    <property type="match status" value="1"/>
</dbReference>
<comment type="caution">
    <text evidence="5">The sequence shown here is derived from an EMBL/GenBank/DDBJ whole genome shotgun (WGS) entry which is preliminary data.</text>
</comment>
<dbReference type="RefSeq" id="WP_086273746.1">
    <property type="nucleotide sequence ID" value="NZ_NGKU01000001.1"/>
</dbReference>
<dbReference type="EMBL" id="NGKU01000001">
    <property type="protein sequence ID" value="OTN75719.1"/>
    <property type="molecule type" value="Genomic_DNA"/>
</dbReference>
<accession>A0A242A474</accession>
<protein>
    <recommendedName>
        <fullName evidence="4">HTH araC/xylS-type domain-containing protein</fullName>
    </recommendedName>
</protein>